<feature type="region of interest" description="Disordered" evidence="1">
    <location>
        <begin position="1"/>
        <end position="30"/>
    </location>
</feature>
<gene>
    <name evidence="2" type="ORF">CDL15_Pgr011927</name>
</gene>
<organism evidence="2 3">
    <name type="scientific">Punica granatum</name>
    <name type="common">Pomegranate</name>
    <dbReference type="NCBI Taxonomy" id="22663"/>
    <lineage>
        <taxon>Eukaryota</taxon>
        <taxon>Viridiplantae</taxon>
        <taxon>Streptophyta</taxon>
        <taxon>Embryophyta</taxon>
        <taxon>Tracheophyta</taxon>
        <taxon>Spermatophyta</taxon>
        <taxon>Magnoliopsida</taxon>
        <taxon>eudicotyledons</taxon>
        <taxon>Gunneridae</taxon>
        <taxon>Pentapetalae</taxon>
        <taxon>rosids</taxon>
        <taxon>malvids</taxon>
        <taxon>Myrtales</taxon>
        <taxon>Lythraceae</taxon>
        <taxon>Punica</taxon>
    </lineage>
</organism>
<reference evidence="3" key="1">
    <citation type="journal article" date="2017" name="Plant J.">
        <title>The pomegranate (Punica granatum L.) genome and the genomics of punicalagin biosynthesis.</title>
        <authorList>
            <person name="Qin G."/>
            <person name="Xu C."/>
            <person name="Ming R."/>
            <person name="Tang H."/>
            <person name="Guyot R."/>
            <person name="Kramer E.M."/>
            <person name="Hu Y."/>
            <person name="Yi X."/>
            <person name="Qi Y."/>
            <person name="Xu X."/>
            <person name="Gao Z."/>
            <person name="Pan H."/>
            <person name="Jian J."/>
            <person name="Tian Y."/>
            <person name="Yue Z."/>
            <person name="Xu Y."/>
        </authorList>
    </citation>
    <scope>NUCLEOTIDE SEQUENCE [LARGE SCALE GENOMIC DNA]</scope>
    <source>
        <strain evidence="3">cv. Dabenzi</strain>
    </source>
</reference>
<accession>A0A218WE36</accession>
<comment type="caution">
    <text evidence="2">The sequence shown here is derived from an EMBL/GenBank/DDBJ whole genome shotgun (WGS) entry which is preliminary data.</text>
</comment>
<name>A0A218WE36_PUNGR</name>
<evidence type="ECO:0000313" key="2">
    <source>
        <dbReference type="EMBL" id="OWM70451.1"/>
    </source>
</evidence>
<evidence type="ECO:0000313" key="3">
    <source>
        <dbReference type="Proteomes" id="UP000197138"/>
    </source>
</evidence>
<proteinExistence type="predicted"/>
<dbReference type="Proteomes" id="UP000197138">
    <property type="component" value="Unassembled WGS sequence"/>
</dbReference>
<dbReference type="EMBL" id="MTKT01004619">
    <property type="protein sequence ID" value="OWM70451.1"/>
    <property type="molecule type" value="Genomic_DNA"/>
</dbReference>
<dbReference type="AlphaFoldDB" id="A0A218WE36"/>
<sequence>MCGHRIMNNKRTAGSTRRAREGNLKSKQTTGPEATIAGTVALFITEASKDAQCGTLKIPLGAKVANGTSGRISEASCLIRDTPELSRTPFLTGLLGSRSTDK</sequence>
<evidence type="ECO:0000256" key="1">
    <source>
        <dbReference type="SAM" id="MobiDB-lite"/>
    </source>
</evidence>
<protein>
    <submittedName>
        <fullName evidence="2">Uncharacterized protein</fullName>
    </submittedName>
</protein>